<dbReference type="GO" id="GO:0004722">
    <property type="term" value="F:protein serine/threonine phosphatase activity"/>
    <property type="evidence" value="ECO:0007669"/>
    <property type="project" value="InterPro"/>
</dbReference>
<evidence type="ECO:0000256" key="4">
    <source>
        <dbReference type="ARBA" id="ARBA00022912"/>
    </source>
</evidence>
<gene>
    <name evidence="8" type="ORF">TRIREDRAFT_58587</name>
</gene>
<dbReference type="VEuPathDB" id="FungiDB:TRIREDRAFT_58587"/>
<comment type="similarity">
    <text evidence="1 5">Belongs to the PP2C family.</text>
</comment>
<feature type="domain" description="PPM-type phosphatase" evidence="7">
    <location>
        <begin position="139"/>
        <end position="392"/>
    </location>
</feature>
<evidence type="ECO:0000256" key="6">
    <source>
        <dbReference type="SAM" id="MobiDB-lite"/>
    </source>
</evidence>
<dbReference type="GeneID" id="18486323"/>
<dbReference type="PROSITE" id="PS51746">
    <property type="entry name" value="PPM_2"/>
    <property type="match status" value="1"/>
</dbReference>
<dbReference type="SUPFAM" id="SSF81606">
    <property type="entry name" value="PP2C-like"/>
    <property type="match status" value="1"/>
</dbReference>
<feature type="region of interest" description="Disordered" evidence="6">
    <location>
        <begin position="116"/>
        <end position="138"/>
    </location>
</feature>
<feature type="compositionally biased region" description="Low complexity" evidence="6">
    <location>
        <begin position="71"/>
        <end position="80"/>
    </location>
</feature>
<protein>
    <submittedName>
        <fullName evidence="8">Predicted protein</fullName>
    </submittedName>
</protein>
<dbReference type="Pfam" id="PF00481">
    <property type="entry name" value="PP2C"/>
    <property type="match status" value="1"/>
</dbReference>
<dbReference type="PROSITE" id="PS01032">
    <property type="entry name" value="PPM_1"/>
    <property type="match status" value="1"/>
</dbReference>
<dbReference type="InterPro" id="IPR036457">
    <property type="entry name" value="PPM-type-like_dom_sf"/>
</dbReference>
<dbReference type="CDD" id="cd00143">
    <property type="entry name" value="PP2Cc"/>
    <property type="match status" value="1"/>
</dbReference>
<dbReference type="RefSeq" id="XP_006963858.1">
    <property type="nucleotide sequence ID" value="XM_006963796.1"/>
</dbReference>
<dbReference type="Proteomes" id="UP000008984">
    <property type="component" value="Unassembled WGS sequence"/>
</dbReference>
<sequence>MFGGASSNSSGPKLDDSKSDGKSPSPEGSPPAASAAVPISNADQAAGGEKRSGNGSPPTRQDTGDKKRRSSGVSSKASSLLASARNSLNFSQVGRSGSDAGAQTPLQKLGKQDPALAVPQGQHNNSAGDSVPGPKSTFRVGVWEDRNKKCRRTMEDTHAFLYNFLDTPAPASDNGYFAIFDGHAGTFAADWCGKKLHIILEDMIRKHPNMPIPELLDMTFTAVDAQLEKLPLKNSGCTAAIALRGMASRQRVLYTANVGDARIILCRNGKALRLSYDHKGSDENEGKRISNAGGLILNNRVNGVLAVTRALGDTYMKDLVTGHPYTTETVIQHDLDEFIIIACDGLWDVCSDQEAVDLVRDVQDPSEGSKILVEHALSRFSTDNLSCMIVRLDKEALAQSQTRQDAEPEANNGAAAKVSEVDKIIMDTKQKIAEGTTPAVGVSASNSGRGYDTAPPQEEGFVPTSLGDALVEEPVSIEEADSPELATGESPAVAAPESKLEAKVPADA</sequence>
<keyword evidence="4 5" id="KW-0904">Protein phosphatase</keyword>
<dbReference type="PANTHER" id="PTHR13832">
    <property type="entry name" value="PROTEIN PHOSPHATASE 2C"/>
    <property type="match status" value="1"/>
</dbReference>
<accession>G0REI3</accession>
<dbReference type="OrthoDB" id="10264738at2759"/>
<reference evidence="8 9" key="1">
    <citation type="journal article" date="2008" name="Nat. Biotechnol.">
        <title>Genome sequencing and analysis of the biomass-degrading fungus Trichoderma reesei (syn. Hypocrea jecorina).</title>
        <authorList>
            <person name="Martinez D."/>
            <person name="Berka R.M."/>
            <person name="Henrissat B."/>
            <person name="Saloheimo M."/>
            <person name="Arvas M."/>
            <person name="Baker S.E."/>
            <person name="Chapman J."/>
            <person name="Chertkov O."/>
            <person name="Coutinho P.M."/>
            <person name="Cullen D."/>
            <person name="Danchin E.G."/>
            <person name="Grigoriev I.V."/>
            <person name="Harris P."/>
            <person name="Jackson M."/>
            <person name="Kubicek C.P."/>
            <person name="Han C.S."/>
            <person name="Ho I."/>
            <person name="Larrondo L.F."/>
            <person name="de Leon A.L."/>
            <person name="Magnuson J.K."/>
            <person name="Merino S."/>
            <person name="Misra M."/>
            <person name="Nelson B."/>
            <person name="Putnam N."/>
            <person name="Robbertse B."/>
            <person name="Salamov A.A."/>
            <person name="Schmoll M."/>
            <person name="Terry A."/>
            <person name="Thayer N."/>
            <person name="Westerholm-Parvinen A."/>
            <person name="Schoch C.L."/>
            <person name="Yao J."/>
            <person name="Barabote R."/>
            <person name="Nelson M.A."/>
            <person name="Detter C."/>
            <person name="Bruce D."/>
            <person name="Kuske C.R."/>
            <person name="Xie G."/>
            <person name="Richardson P."/>
            <person name="Rokhsar D.S."/>
            <person name="Lucas S.M."/>
            <person name="Rubin E.M."/>
            <person name="Dunn-Coleman N."/>
            <person name="Ward M."/>
            <person name="Brettin T.S."/>
        </authorList>
    </citation>
    <scope>NUCLEOTIDE SEQUENCE [LARGE SCALE GENOMIC DNA]</scope>
    <source>
        <strain evidence="8 9">QM6a</strain>
    </source>
</reference>
<name>G0REI3_HYPJQ</name>
<feature type="compositionally biased region" description="Low complexity" evidence="6">
    <location>
        <begin position="22"/>
        <end position="35"/>
    </location>
</feature>
<dbReference type="PANTHER" id="PTHR13832:SF837">
    <property type="entry name" value="PROTEIN PHOSPHATASE 2C-LIKE DOMAIN-CONTAINING PROTEIN 1"/>
    <property type="match status" value="1"/>
</dbReference>
<dbReference type="GO" id="GO:0046872">
    <property type="term" value="F:metal ion binding"/>
    <property type="evidence" value="ECO:0007669"/>
    <property type="project" value="UniProtKB-KW"/>
</dbReference>
<dbReference type="AlphaFoldDB" id="G0REI3"/>
<dbReference type="Gene3D" id="3.60.40.10">
    <property type="entry name" value="PPM-type phosphatase domain"/>
    <property type="match status" value="1"/>
</dbReference>
<feature type="region of interest" description="Disordered" evidence="6">
    <location>
        <begin position="1"/>
        <end position="80"/>
    </location>
</feature>
<feature type="compositionally biased region" description="Basic and acidic residues" evidence="6">
    <location>
        <begin position="498"/>
        <end position="508"/>
    </location>
</feature>
<evidence type="ECO:0000313" key="9">
    <source>
        <dbReference type="Proteomes" id="UP000008984"/>
    </source>
</evidence>
<evidence type="ECO:0000256" key="5">
    <source>
        <dbReference type="RuleBase" id="RU003465"/>
    </source>
</evidence>
<evidence type="ECO:0000256" key="2">
    <source>
        <dbReference type="ARBA" id="ARBA00022723"/>
    </source>
</evidence>
<dbReference type="KEGG" id="tre:TRIREDRAFT_58587"/>
<proteinExistence type="inferred from homology"/>
<dbReference type="STRING" id="431241.G0REI3"/>
<dbReference type="InterPro" id="IPR001932">
    <property type="entry name" value="PPM-type_phosphatase-like_dom"/>
</dbReference>
<dbReference type="InterPro" id="IPR015655">
    <property type="entry name" value="PP2C"/>
</dbReference>
<feature type="region of interest" description="Disordered" evidence="6">
    <location>
        <begin position="436"/>
        <end position="508"/>
    </location>
</feature>
<dbReference type="eggNOG" id="KOG0698">
    <property type="taxonomic scope" value="Eukaryota"/>
</dbReference>
<keyword evidence="3 5" id="KW-0378">Hydrolase</keyword>
<evidence type="ECO:0000259" key="7">
    <source>
        <dbReference type="PROSITE" id="PS51746"/>
    </source>
</evidence>
<keyword evidence="9" id="KW-1185">Reference proteome</keyword>
<dbReference type="HOGENOM" id="CLU_013173_9_1_1"/>
<evidence type="ECO:0000256" key="3">
    <source>
        <dbReference type="ARBA" id="ARBA00022801"/>
    </source>
</evidence>
<keyword evidence="2" id="KW-0479">Metal-binding</keyword>
<evidence type="ECO:0000256" key="1">
    <source>
        <dbReference type="ARBA" id="ARBA00006702"/>
    </source>
</evidence>
<dbReference type="EMBL" id="GL985060">
    <property type="protein sequence ID" value="EGR50369.1"/>
    <property type="molecule type" value="Genomic_DNA"/>
</dbReference>
<dbReference type="SMART" id="SM00332">
    <property type="entry name" value="PP2Cc"/>
    <property type="match status" value="1"/>
</dbReference>
<dbReference type="InterPro" id="IPR000222">
    <property type="entry name" value="PP2C_BS"/>
</dbReference>
<evidence type="ECO:0000313" key="8">
    <source>
        <dbReference type="EMBL" id="EGR50369.1"/>
    </source>
</evidence>
<organism evidence="9">
    <name type="scientific">Hypocrea jecorina (strain QM6a)</name>
    <name type="common">Trichoderma reesei</name>
    <dbReference type="NCBI Taxonomy" id="431241"/>
    <lineage>
        <taxon>Eukaryota</taxon>
        <taxon>Fungi</taxon>
        <taxon>Dikarya</taxon>
        <taxon>Ascomycota</taxon>
        <taxon>Pezizomycotina</taxon>
        <taxon>Sordariomycetes</taxon>
        <taxon>Hypocreomycetidae</taxon>
        <taxon>Hypocreales</taxon>
        <taxon>Hypocreaceae</taxon>
        <taxon>Trichoderma</taxon>
    </lineage>
</organism>